<evidence type="ECO:0000313" key="3">
    <source>
        <dbReference type="EMBL" id="MCG2614763.1"/>
    </source>
</evidence>
<dbReference type="RefSeq" id="WP_237871494.1">
    <property type="nucleotide sequence ID" value="NZ_JAKLTR010000006.1"/>
</dbReference>
<comment type="caution">
    <text evidence="3">The sequence shown here is derived from an EMBL/GenBank/DDBJ whole genome shotgun (WGS) entry which is preliminary data.</text>
</comment>
<keyword evidence="1" id="KW-0732">Signal</keyword>
<dbReference type="PROSITE" id="PS51257">
    <property type="entry name" value="PROKAR_LIPOPROTEIN"/>
    <property type="match status" value="1"/>
</dbReference>
<dbReference type="EMBL" id="JAKLTR010000006">
    <property type="protein sequence ID" value="MCG2614763.1"/>
    <property type="molecule type" value="Genomic_DNA"/>
</dbReference>
<evidence type="ECO:0000259" key="2">
    <source>
        <dbReference type="Pfam" id="PF06439"/>
    </source>
</evidence>
<protein>
    <submittedName>
        <fullName evidence="3">DUF1080 domain-containing protein</fullName>
    </submittedName>
</protein>
<reference evidence="3" key="1">
    <citation type="submission" date="2022-01" db="EMBL/GenBank/DDBJ databases">
        <authorList>
            <person name="Jo J.-H."/>
            <person name="Im W.-T."/>
        </authorList>
    </citation>
    <scope>NUCLEOTIDE SEQUENCE</scope>
    <source>
        <strain evidence="3">NA20</strain>
    </source>
</reference>
<name>A0ABS9KR14_9BACT</name>
<proteinExistence type="predicted"/>
<dbReference type="InterPro" id="IPR010496">
    <property type="entry name" value="AL/BT2_dom"/>
</dbReference>
<evidence type="ECO:0000313" key="4">
    <source>
        <dbReference type="Proteomes" id="UP001165367"/>
    </source>
</evidence>
<dbReference type="Pfam" id="PF06439">
    <property type="entry name" value="3keto-disac_hyd"/>
    <property type="match status" value="1"/>
</dbReference>
<organism evidence="3 4">
    <name type="scientific">Terrimonas ginsenosidimutans</name>
    <dbReference type="NCBI Taxonomy" id="2908004"/>
    <lineage>
        <taxon>Bacteria</taxon>
        <taxon>Pseudomonadati</taxon>
        <taxon>Bacteroidota</taxon>
        <taxon>Chitinophagia</taxon>
        <taxon>Chitinophagales</taxon>
        <taxon>Chitinophagaceae</taxon>
        <taxon>Terrimonas</taxon>
    </lineage>
</organism>
<dbReference type="Proteomes" id="UP001165367">
    <property type="component" value="Unassembled WGS sequence"/>
</dbReference>
<feature type="domain" description="3-keto-alpha-glucoside-1,2-lyase/3-keto-2-hydroxy-glucal hydratase" evidence="2">
    <location>
        <begin position="51"/>
        <end position="257"/>
    </location>
</feature>
<feature type="chain" id="PRO_5045837929" evidence="1">
    <location>
        <begin position="22"/>
        <end position="259"/>
    </location>
</feature>
<dbReference type="Gene3D" id="2.60.120.560">
    <property type="entry name" value="Exo-inulinase, domain 1"/>
    <property type="match status" value="1"/>
</dbReference>
<evidence type="ECO:0000256" key="1">
    <source>
        <dbReference type="SAM" id="SignalP"/>
    </source>
</evidence>
<keyword evidence="4" id="KW-1185">Reference proteome</keyword>
<gene>
    <name evidence="3" type="ORF">LZZ85_10745</name>
</gene>
<sequence>MIKATLVASSVALLVACNNNAETKGELTNKDTTQTAAGSFNILTEEEKKDGWELLFDGTTVKGWHTYGFPGTIGSAWKVDDNSLHLDASVKKGWKIEGGGDVVTDQEFTNFHLQLDWKIDTGGNSGIIFYVNEDTTKYEDTYNTGPEMQVLDNEKHADAKIPKHRAGDLYDLISSSSEPVKPALEWNHAEIKSINGKLDLYLNGVNVVSTTMWDDNWKKLLEGSKFKTMPGFGTFKTGRIALQDHGNNVWYRNIKIRKY</sequence>
<accession>A0ABS9KR14</accession>
<feature type="signal peptide" evidence="1">
    <location>
        <begin position="1"/>
        <end position="21"/>
    </location>
</feature>